<dbReference type="InterPro" id="IPR000792">
    <property type="entry name" value="Tscrpt_reg_LuxR_C"/>
</dbReference>
<dbReference type="GO" id="GO:0006355">
    <property type="term" value="P:regulation of DNA-templated transcription"/>
    <property type="evidence" value="ECO:0007669"/>
    <property type="project" value="InterPro"/>
</dbReference>
<dbReference type="PROSITE" id="PS50043">
    <property type="entry name" value="HTH_LUXR_2"/>
    <property type="match status" value="1"/>
</dbReference>
<dbReference type="EMBL" id="LUKJ01000003">
    <property type="protein sequence ID" value="KZN16662.1"/>
    <property type="molecule type" value="Genomic_DNA"/>
</dbReference>
<evidence type="ECO:0000313" key="6">
    <source>
        <dbReference type="Proteomes" id="UP000076489"/>
    </source>
</evidence>
<proteinExistence type="predicted"/>
<dbReference type="Pfam" id="PF00196">
    <property type="entry name" value="GerE"/>
    <property type="match status" value="1"/>
</dbReference>
<dbReference type="Gene3D" id="1.10.10.10">
    <property type="entry name" value="Winged helix-like DNA-binding domain superfamily/Winged helix DNA-binding domain"/>
    <property type="match status" value="1"/>
</dbReference>
<evidence type="ECO:0000256" key="3">
    <source>
        <dbReference type="ARBA" id="ARBA00023163"/>
    </source>
</evidence>
<dbReference type="PROSITE" id="PS00622">
    <property type="entry name" value="HTH_LUXR_1"/>
    <property type="match status" value="1"/>
</dbReference>
<dbReference type="SUPFAM" id="SSF46894">
    <property type="entry name" value="C-terminal effector domain of the bipartite response regulators"/>
    <property type="match status" value="1"/>
</dbReference>
<dbReference type="Proteomes" id="UP000076489">
    <property type="component" value="Unassembled WGS sequence"/>
</dbReference>
<dbReference type="PANTHER" id="PTHR44688">
    <property type="entry name" value="DNA-BINDING TRANSCRIPTIONAL ACTIVATOR DEVR_DOSR"/>
    <property type="match status" value="1"/>
</dbReference>
<reference evidence="5 6" key="2">
    <citation type="journal article" date="2018" name="Nature">
        <title>Mutant phenotypes for thousands of bacterial genes of unknown function.</title>
        <authorList>
            <person name="Price M.N."/>
            <person name="Wetmore K.M."/>
            <person name="Waters R.J."/>
            <person name="Callaghan M."/>
            <person name="Ray J."/>
            <person name="Liu H."/>
            <person name="Kuehl J.V."/>
            <person name="Melnyk R.A."/>
            <person name="Lamson J.S."/>
            <person name="Suh Y."/>
            <person name="Carlson H.K."/>
            <person name="Esquivel Z."/>
            <person name="Sadeeshkumar H."/>
            <person name="Chakraborty R."/>
            <person name="Zane G.M."/>
            <person name="Rubin B.E."/>
            <person name="Wall J.D."/>
            <person name="Visel A."/>
            <person name="Bristow J."/>
            <person name="Blow M.J."/>
            <person name="Arkin A.P."/>
            <person name="Deutschbauer A.M."/>
        </authorList>
    </citation>
    <scope>NUCLEOTIDE SEQUENCE [LARGE SCALE GENOMIC DNA]</scope>
    <source>
        <strain evidence="5 6">FW300-N1B4</strain>
    </source>
</reference>
<dbReference type="AlphaFoldDB" id="A0A161Z5M1"/>
<dbReference type="OrthoDB" id="7032599at2"/>
<protein>
    <recommendedName>
        <fullName evidence="4">HTH luxR-type domain-containing protein</fullName>
    </recommendedName>
</protein>
<accession>A0A161Z5M1</accession>
<dbReference type="PRINTS" id="PR00038">
    <property type="entry name" value="HTHLUXR"/>
</dbReference>
<evidence type="ECO:0000256" key="1">
    <source>
        <dbReference type="ARBA" id="ARBA00023015"/>
    </source>
</evidence>
<comment type="caution">
    <text evidence="5">The sequence shown here is derived from an EMBL/GenBank/DDBJ whole genome shotgun (WGS) entry which is preliminary data.</text>
</comment>
<keyword evidence="2" id="KW-0238">DNA-binding</keyword>
<keyword evidence="1" id="KW-0805">Transcription regulation</keyword>
<reference evidence="6" key="1">
    <citation type="submission" date="2016-03" db="EMBL/GenBank/DDBJ databases">
        <authorList>
            <person name="Ray J."/>
            <person name="Price M."/>
            <person name="Deutschbauer A."/>
        </authorList>
    </citation>
    <scope>NUCLEOTIDE SEQUENCE [LARGE SCALE GENOMIC DNA]</scope>
    <source>
        <strain evidence="6">FW300-N1B4</strain>
    </source>
</reference>
<dbReference type="SMART" id="SM00421">
    <property type="entry name" value="HTH_LUXR"/>
    <property type="match status" value="1"/>
</dbReference>
<dbReference type="GO" id="GO:0003677">
    <property type="term" value="F:DNA binding"/>
    <property type="evidence" value="ECO:0007669"/>
    <property type="project" value="UniProtKB-KW"/>
</dbReference>
<evidence type="ECO:0000259" key="4">
    <source>
        <dbReference type="PROSITE" id="PS50043"/>
    </source>
</evidence>
<dbReference type="PANTHER" id="PTHR44688:SF16">
    <property type="entry name" value="DNA-BINDING TRANSCRIPTIONAL ACTIVATOR DEVR_DOSR"/>
    <property type="match status" value="1"/>
</dbReference>
<dbReference type="RefSeq" id="WP_063341648.1">
    <property type="nucleotide sequence ID" value="NZ_LUKJ01000003.1"/>
</dbReference>
<dbReference type="InterPro" id="IPR036388">
    <property type="entry name" value="WH-like_DNA-bd_sf"/>
</dbReference>
<gene>
    <name evidence="5" type="ORF">A1D17_11045</name>
</gene>
<sequence>MEQYLRITRREREVILLLVNGLTNKQIAQQLGISKYTIRDHPSSIFEKMDVTSRIELAVLVVGMKENPWCAISK</sequence>
<evidence type="ECO:0000256" key="2">
    <source>
        <dbReference type="ARBA" id="ARBA00023125"/>
    </source>
</evidence>
<organism evidence="5 6">
    <name type="scientific">Pseudomonas fluorescens</name>
    <dbReference type="NCBI Taxonomy" id="294"/>
    <lineage>
        <taxon>Bacteria</taxon>
        <taxon>Pseudomonadati</taxon>
        <taxon>Pseudomonadota</taxon>
        <taxon>Gammaproteobacteria</taxon>
        <taxon>Pseudomonadales</taxon>
        <taxon>Pseudomonadaceae</taxon>
        <taxon>Pseudomonas</taxon>
    </lineage>
</organism>
<dbReference type="CDD" id="cd06170">
    <property type="entry name" value="LuxR_C_like"/>
    <property type="match status" value="1"/>
</dbReference>
<feature type="domain" description="HTH luxR-type" evidence="4">
    <location>
        <begin position="1"/>
        <end position="65"/>
    </location>
</feature>
<keyword evidence="3" id="KW-0804">Transcription</keyword>
<evidence type="ECO:0000313" key="5">
    <source>
        <dbReference type="EMBL" id="KZN16662.1"/>
    </source>
</evidence>
<dbReference type="InterPro" id="IPR016032">
    <property type="entry name" value="Sig_transdc_resp-reg_C-effctor"/>
</dbReference>
<name>A0A161Z5M1_PSEFL</name>